<dbReference type="EMBL" id="NEVH01013202">
    <property type="protein sequence ID" value="PNF29921.1"/>
    <property type="molecule type" value="Genomic_DNA"/>
</dbReference>
<name>A0A2J7QMV8_9NEOP</name>
<comment type="caution">
    <text evidence="2">The sequence shown here is derived from an EMBL/GenBank/DDBJ whole genome shotgun (WGS) entry which is preliminary data.</text>
</comment>
<sequence length="1772" mass="196336">MVAAKNIPQREQRIIEAQGALQGSLIGEPVRVEFNSEIYEPYFTYKGHGSYGTGTIVDLSGKISKTLKRHENSYKGPFSVDSNIEVKLPLEKFKHIKHAINCNGEIEEKKLQLNFEELLEWNDEPYKCLIEINSEAEKGSTKMILTLPNRKLETYTSNWYFNINDFKTKDLLKAGFSLAASSGSKLSVDVDGKKDLTDLNLHAALQTQHEKLKNVELSLKNKYVQAPKFEVDTDLLLIVDDKKTTVVSKLTPGIVPGLPNIDFTATYPQGKSRVFLFLQSKSKNDVSGKAELEWPTNGGGKLTASGKANYESAQNFRIEVDIDSAALKLNKWNILLANKPAKSAKTLQIVVKEDNAPIINGRLDYRVEDKENSYKAGVSGTVKVKETSQPLKAEVSFNKFTLPENGELGAEASLVFSLGQKSFIASSKYTNKESRAGVTYCYKTGTCSVAEAHSIFKSVDLTHLEHNFGAKIDLKASGIAEGFVLEGKTLRLPLSFDHEVELKLLNEKHTTYKLHSYLNEKSVGVVVTLPQRVIAAEGNLKYIKEEGERKLDLSIWLDKQKQPNNKASVHLLSAVNPTKDGTIIKGEVKISHPALQKDFAVTSKATLLNHDILLDATVDFDVFSKKNQKVILTAKLVRNQVSNGFNVTGFISTKGKIVDITLEGGAEVSTNGIGYNSVLTYKDVQQKIKEAQVLFQLTFTNPLVYVKSPTSDILKIEQQVASLPNGQKSIKEEVFVLGLQPLEIDGVINFPLSSKHTVFKKSTPDKKLEIDFLHDILTGFSVRVTSIAGGSKKDVIYIGLDLTDNNFLKTHFTWSTDELKRLVELAKDDTEAFLKKLKVVSHDLGEEVTRELQDVLESVKKIQPDWKAVISSYQNQLKTLREELENDEGFTGASENLSKFINAVTKAVVVVTKGIAEMVDRSFEDVNKLTILLQESFSKLLPKVKEFYIKVINLSSAVSSAVVETGSEVLLKLADFVKEHEDEIKKIVRVLQEFVEDTGKIVGKTVVQIRNEVLDFVRVLVDQVKALPVYGNIKEQYKHFVSQLSQHLLPEQAWAVIKDFVGGVKDSLPTEELRELIGAVEAYVSKHVNKETVNDVEELQLILNKALKALKSLLTIVYKQVPAPEAVEGSSFLGLRLPFALKAVFEFPKLVAFKFSPFLFVTSGGLSELPTLQEFIHTLRPTVNPLEWIPPYRAQGILIDLYHFITLDGRHFTFKGTCAYVLLQDIVDGNFSIAVDYASKSLVVSDQHESVEFFSDQTFKANGQPAEFPLISGNFKVWKDFGSVNLKHDAGLFISCKQDHNFCFFAVSGYYFGKTRGLLGTLDYEPWDDFKLPNGQVVSKVNDFGNSWKVNPSCGDVSGVTHHDHDMPEPPECTHVFGGSTPLRLGYFFVPSAPFREACSHIVADAATPEAKKAAACSTAAAYVTLVHSRLIFVSLPSDCVHCPVVSGPPVEVGDSVSVKVPQKAADIVIVVEQDIRNSEIFKELVTPLVTTLTNDLKAKGITDVHFTLIGFGDATLSHPAVYTAGGKINFEGKTKNIKFTEHADVFSLKLDNFENKVKYLKEFIVSELGLGAPSRAYQFASGYPFKIGTSKVLVGVVSSIKTSAFSVSIQQLSALYSTKVLRDRGVAFHVVLPVDDLQLTNKDAKTVKQIVGFDSHHVYLLSDAKKKVLEGSTELHNALTYHNNIWIPIALDSYGAAYVAQNFLDAKASARKQFLQVFSHRIAESLETELNEDCTCNLVSGLYPFSVCKVTNRKEREPLSQIRASKGGVKG</sequence>
<protein>
    <recommendedName>
        <fullName evidence="1">VWFD domain-containing protein</fullName>
    </recommendedName>
</protein>
<accession>A0A2J7QMV8</accession>
<dbReference type="PANTHER" id="PTHR37860:SF2">
    <property type="entry name" value="VITELLOGENIN DOMAIN-CONTAINING PROTEIN"/>
    <property type="match status" value="1"/>
</dbReference>
<gene>
    <name evidence="2" type="ORF">B7P43_G07271</name>
</gene>
<dbReference type="PROSITE" id="PS51233">
    <property type="entry name" value="VWFD"/>
    <property type="match status" value="1"/>
</dbReference>
<dbReference type="SMART" id="SM00216">
    <property type="entry name" value="VWD"/>
    <property type="match status" value="1"/>
</dbReference>
<organism evidence="2 3">
    <name type="scientific">Cryptotermes secundus</name>
    <dbReference type="NCBI Taxonomy" id="105785"/>
    <lineage>
        <taxon>Eukaryota</taxon>
        <taxon>Metazoa</taxon>
        <taxon>Ecdysozoa</taxon>
        <taxon>Arthropoda</taxon>
        <taxon>Hexapoda</taxon>
        <taxon>Insecta</taxon>
        <taxon>Pterygota</taxon>
        <taxon>Neoptera</taxon>
        <taxon>Polyneoptera</taxon>
        <taxon>Dictyoptera</taxon>
        <taxon>Blattodea</taxon>
        <taxon>Blattoidea</taxon>
        <taxon>Termitoidae</taxon>
        <taxon>Kalotermitidae</taxon>
        <taxon>Cryptotermitinae</taxon>
        <taxon>Cryptotermes</taxon>
    </lineage>
</organism>
<dbReference type="InParanoid" id="A0A2J7QMV8"/>
<feature type="domain" description="VWFD" evidence="1">
    <location>
        <begin position="1194"/>
        <end position="1355"/>
    </location>
</feature>
<evidence type="ECO:0000313" key="2">
    <source>
        <dbReference type="EMBL" id="PNF29921.1"/>
    </source>
</evidence>
<keyword evidence="3" id="KW-1185">Reference proteome</keyword>
<dbReference type="Proteomes" id="UP000235965">
    <property type="component" value="Unassembled WGS sequence"/>
</dbReference>
<dbReference type="InterPro" id="IPR001846">
    <property type="entry name" value="VWF_type-D"/>
</dbReference>
<evidence type="ECO:0000313" key="3">
    <source>
        <dbReference type="Proteomes" id="UP000235965"/>
    </source>
</evidence>
<dbReference type="STRING" id="105785.A0A2J7QMV8"/>
<proteinExistence type="predicted"/>
<evidence type="ECO:0000259" key="1">
    <source>
        <dbReference type="PROSITE" id="PS51233"/>
    </source>
</evidence>
<dbReference type="OrthoDB" id="6484170at2759"/>
<reference evidence="2 3" key="1">
    <citation type="submission" date="2017-12" db="EMBL/GenBank/DDBJ databases">
        <title>Hemimetabolous genomes reveal molecular basis of termite eusociality.</title>
        <authorList>
            <person name="Harrison M.C."/>
            <person name="Jongepier E."/>
            <person name="Robertson H.M."/>
            <person name="Arning N."/>
            <person name="Bitard-Feildel T."/>
            <person name="Chao H."/>
            <person name="Childers C.P."/>
            <person name="Dinh H."/>
            <person name="Doddapaneni H."/>
            <person name="Dugan S."/>
            <person name="Gowin J."/>
            <person name="Greiner C."/>
            <person name="Han Y."/>
            <person name="Hu H."/>
            <person name="Hughes D.S.T."/>
            <person name="Huylmans A.-K."/>
            <person name="Kemena C."/>
            <person name="Kremer L.P.M."/>
            <person name="Lee S.L."/>
            <person name="Lopez-Ezquerra A."/>
            <person name="Mallet L."/>
            <person name="Monroy-Kuhn J.M."/>
            <person name="Moser A."/>
            <person name="Murali S.C."/>
            <person name="Muzny D.M."/>
            <person name="Otani S."/>
            <person name="Piulachs M.-D."/>
            <person name="Poelchau M."/>
            <person name="Qu J."/>
            <person name="Schaub F."/>
            <person name="Wada-Katsumata A."/>
            <person name="Worley K.C."/>
            <person name="Xie Q."/>
            <person name="Ylla G."/>
            <person name="Poulsen M."/>
            <person name="Gibbs R.A."/>
            <person name="Schal C."/>
            <person name="Richards S."/>
            <person name="Belles X."/>
            <person name="Korb J."/>
            <person name="Bornberg-Bauer E."/>
        </authorList>
    </citation>
    <scope>NUCLEOTIDE SEQUENCE [LARGE SCALE GENOMIC DNA]</scope>
    <source>
        <tissue evidence="2">Whole body</tissue>
    </source>
</reference>
<dbReference type="EMBL" id="NEVH01013202">
    <property type="protein sequence ID" value="PNF29923.1"/>
    <property type="molecule type" value="Genomic_DNA"/>
</dbReference>
<dbReference type="Pfam" id="PF00094">
    <property type="entry name" value="VWD"/>
    <property type="match status" value="1"/>
</dbReference>
<dbReference type="PANTHER" id="PTHR37860">
    <property type="entry name" value="AGAP008810-PA"/>
    <property type="match status" value="1"/>
</dbReference>